<evidence type="ECO:0000256" key="8">
    <source>
        <dbReference type="ARBA" id="ARBA00023096"/>
    </source>
</evidence>
<dbReference type="Gene3D" id="3.40.640.10">
    <property type="entry name" value="Type I PLP-dependent aspartate aminotransferase-like (Major domain)"/>
    <property type="match status" value="1"/>
</dbReference>
<keyword evidence="16" id="KW-1185">Reference proteome</keyword>
<organism evidence="15 16">
    <name type="scientific">Methylohalomonas lacus</name>
    <dbReference type="NCBI Taxonomy" id="398773"/>
    <lineage>
        <taxon>Bacteria</taxon>
        <taxon>Pseudomonadati</taxon>
        <taxon>Pseudomonadota</taxon>
        <taxon>Gammaproteobacteria</taxon>
        <taxon>Methylohalomonadales</taxon>
        <taxon>Methylohalomonadaceae</taxon>
        <taxon>Methylohalomonas</taxon>
    </lineage>
</organism>
<keyword evidence="8 12" id="KW-0664">Pyridoxine biosynthesis</keyword>
<keyword evidence="5 12" id="KW-0028">Amino-acid biosynthesis</keyword>
<dbReference type="InterPro" id="IPR015422">
    <property type="entry name" value="PyrdxlP-dep_Trfase_small"/>
</dbReference>
<gene>
    <name evidence="12" type="primary">serC</name>
    <name evidence="15" type="ORF">J2T55_000279</name>
</gene>
<keyword evidence="9 12" id="KW-0718">Serine biosynthesis</keyword>
<dbReference type="Gene3D" id="3.90.1150.10">
    <property type="entry name" value="Aspartate Aminotransferase, domain 1"/>
    <property type="match status" value="1"/>
</dbReference>
<evidence type="ECO:0000256" key="1">
    <source>
        <dbReference type="ARBA" id="ARBA00004915"/>
    </source>
</evidence>
<feature type="modified residue" description="N6-(pyridoxal phosphate)lysine" evidence="12">
    <location>
        <position position="215"/>
    </location>
</feature>
<feature type="region of interest" description="Disordered" evidence="13">
    <location>
        <begin position="1"/>
        <end position="20"/>
    </location>
</feature>
<keyword evidence="7 12" id="KW-0663">Pyridoxal phosphate</keyword>
<evidence type="ECO:0000259" key="14">
    <source>
        <dbReference type="Pfam" id="PF00266"/>
    </source>
</evidence>
<dbReference type="GO" id="GO:0030170">
    <property type="term" value="F:pyridoxal phosphate binding"/>
    <property type="evidence" value="ECO:0007669"/>
    <property type="project" value="UniProtKB-UniRule"/>
</dbReference>
<evidence type="ECO:0000256" key="9">
    <source>
        <dbReference type="ARBA" id="ARBA00023299"/>
    </source>
</evidence>
<feature type="binding site" evidence="12">
    <location>
        <position position="214"/>
    </location>
    <ligand>
        <name>pyridoxal 5'-phosphate</name>
        <dbReference type="ChEBI" id="CHEBI:597326"/>
    </ligand>
</feature>
<comment type="subcellular location">
    <subcellularLocation>
        <location evidence="12">Cytoplasm</location>
    </subcellularLocation>
</comment>
<comment type="pathway">
    <text evidence="2 12">Amino-acid biosynthesis; L-serine biosynthesis; L-serine from 3-phospho-D-glycerate: step 2/3.</text>
</comment>
<evidence type="ECO:0000256" key="12">
    <source>
        <dbReference type="HAMAP-Rule" id="MF_00160"/>
    </source>
</evidence>
<dbReference type="InterPro" id="IPR015421">
    <property type="entry name" value="PyrdxlP-dep_Trfase_major"/>
</dbReference>
<comment type="pathway">
    <text evidence="1 12">Cofactor biosynthesis; pyridoxine 5'-phosphate biosynthesis; pyridoxine 5'-phosphate from D-erythrose 4-phosphate: step 3/5.</text>
</comment>
<reference evidence="15" key="1">
    <citation type="submission" date="2022-08" db="EMBL/GenBank/DDBJ databases">
        <title>Genomic Encyclopedia of Type Strains, Phase III (KMG-III): the genomes of soil and plant-associated and newly described type strains.</title>
        <authorList>
            <person name="Whitman W."/>
        </authorList>
    </citation>
    <scope>NUCLEOTIDE SEQUENCE</scope>
    <source>
        <strain evidence="15">HMT 1</strain>
    </source>
</reference>
<feature type="domain" description="Aminotransferase class V" evidence="14">
    <location>
        <begin position="23"/>
        <end position="367"/>
    </location>
</feature>
<keyword evidence="4 12" id="KW-0032">Aminotransferase</keyword>
<proteinExistence type="inferred from homology"/>
<dbReference type="NCBIfam" id="TIGR01364">
    <property type="entry name" value="serC_1"/>
    <property type="match status" value="1"/>
</dbReference>
<comment type="catalytic activity">
    <reaction evidence="11 12">
        <text>O-phospho-L-serine + 2-oxoglutarate = 3-phosphooxypyruvate + L-glutamate</text>
        <dbReference type="Rhea" id="RHEA:14329"/>
        <dbReference type="ChEBI" id="CHEBI:16810"/>
        <dbReference type="ChEBI" id="CHEBI:18110"/>
        <dbReference type="ChEBI" id="CHEBI:29985"/>
        <dbReference type="ChEBI" id="CHEBI:57524"/>
        <dbReference type="EC" id="2.6.1.52"/>
    </reaction>
</comment>
<accession>A0AAE3HJD2</accession>
<dbReference type="HAMAP" id="MF_00160">
    <property type="entry name" value="SerC_aminotrans_5"/>
    <property type="match status" value="1"/>
</dbReference>
<dbReference type="GO" id="GO:0005737">
    <property type="term" value="C:cytoplasm"/>
    <property type="evidence" value="ECO:0007669"/>
    <property type="project" value="UniProtKB-SubCell"/>
</dbReference>
<name>A0AAE3HJD2_9GAMM</name>
<feature type="binding site" evidence="12">
    <location>
        <begin position="94"/>
        <end position="95"/>
    </location>
    <ligand>
        <name>pyridoxal 5'-phosphate</name>
        <dbReference type="ChEBI" id="CHEBI:597326"/>
    </ligand>
</feature>
<comment type="caution">
    <text evidence="12">Lacks conserved residue(s) required for the propagation of feature annotation.</text>
</comment>
<feature type="binding site" evidence="12">
    <location>
        <begin position="256"/>
        <end position="257"/>
    </location>
    <ligand>
        <name>pyridoxal 5'-phosphate</name>
        <dbReference type="ChEBI" id="CHEBI:597326"/>
    </ligand>
</feature>
<dbReference type="InterPro" id="IPR000192">
    <property type="entry name" value="Aminotrans_V_dom"/>
</dbReference>
<dbReference type="GO" id="GO:0006564">
    <property type="term" value="P:L-serine biosynthetic process"/>
    <property type="evidence" value="ECO:0007669"/>
    <property type="project" value="UniProtKB-UniRule"/>
</dbReference>
<dbReference type="SUPFAM" id="SSF53383">
    <property type="entry name" value="PLP-dependent transferases"/>
    <property type="match status" value="1"/>
</dbReference>
<dbReference type="InterPro" id="IPR015424">
    <property type="entry name" value="PyrdxlP-dep_Trfase"/>
</dbReference>
<dbReference type="GO" id="GO:0008615">
    <property type="term" value="P:pyridoxine biosynthetic process"/>
    <property type="evidence" value="ECO:0007669"/>
    <property type="project" value="UniProtKB-UniRule"/>
</dbReference>
<dbReference type="InterPro" id="IPR022278">
    <property type="entry name" value="Pser_aminoTfrase"/>
</dbReference>
<dbReference type="Pfam" id="PF00266">
    <property type="entry name" value="Aminotran_5"/>
    <property type="match status" value="1"/>
</dbReference>
<comment type="caution">
    <text evidence="15">The sequence shown here is derived from an EMBL/GenBank/DDBJ whole genome shotgun (WGS) entry which is preliminary data.</text>
</comment>
<evidence type="ECO:0000256" key="6">
    <source>
        <dbReference type="ARBA" id="ARBA00022679"/>
    </source>
</evidence>
<evidence type="ECO:0000256" key="10">
    <source>
        <dbReference type="ARBA" id="ARBA00047630"/>
    </source>
</evidence>
<comment type="cofactor">
    <cofactor evidence="12">
        <name>pyridoxal 5'-phosphate</name>
        <dbReference type="ChEBI" id="CHEBI:597326"/>
    </cofactor>
    <text evidence="12">Binds 1 pyridoxal phosphate per subunit.</text>
</comment>
<feature type="binding site" evidence="12">
    <location>
        <position position="121"/>
    </location>
    <ligand>
        <name>pyridoxal 5'-phosphate</name>
        <dbReference type="ChEBI" id="CHEBI:597326"/>
    </ligand>
</feature>
<feature type="binding site" evidence="12">
    <location>
        <position position="60"/>
    </location>
    <ligand>
        <name>L-glutamate</name>
        <dbReference type="ChEBI" id="CHEBI:29985"/>
    </ligand>
</feature>
<sequence length="379" mass="41234">MNSVLKEVTNEARTNGPGPGRAWNFSAGPAMLPQAVMEQAQAELLDWQGTGISVLEMGHRTPEFLQIAQQAEADLRHLLDISDDYHVLFLQGGGTGQFGMVPLNLLGDSGKSADYLITGHWSQLAHKEAVRIARARVAADGATTNYCKIPDRADWQLDPDAAYVYYCANETLLGVEFHDTPDTGDVPLVADMTSNLLARPLDVSRFGVVFAGMQKNIGPTGMAVVIVRKDLAGNARSNMPSLEDYALQAKAGSMLNTPPTFTWYMAGLNFRWLLDNGGLEAMAAANRRKADKLYRFIDASSLYYNEIDPACRSDMNVHFRLRDESLQQGVLEAAGAAGLKALAGHRVTGGLRASLYNAMPEAGVDALIDFLGEFERRHG</sequence>
<dbReference type="PANTHER" id="PTHR43247:SF1">
    <property type="entry name" value="PHOSPHOSERINE AMINOTRANSFERASE"/>
    <property type="match status" value="1"/>
</dbReference>
<comment type="similarity">
    <text evidence="3 12">Belongs to the class-V pyridoxal-phosphate-dependent aminotransferase family. SerC subfamily.</text>
</comment>
<comment type="catalytic activity">
    <reaction evidence="10 12">
        <text>4-(phosphooxy)-L-threonine + 2-oxoglutarate = (R)-3-hydroxy-2-oxo-4-phosphooxybutanoate + L-glutamate</text>
        <dbReference type="Rhea" id="RHEA:16573"/>
        <dbReference type="ChEBI" id="CHEBI:16810"/>
        <dbReference type="ChEBI" id="CHEBI:29985"/>
        <dbReference type="ChEBI" id="CHEBI:58452"/>
        <dbReference type="ChEBI" id="CHEBI:58538"/>
        <dbReference type="EC" id="2.6.1.52"/>
    </reaction>
</comment>
<dbReference type="FunFam" id="3.90.1150.10:FF:000006">
    <property type="entry name" value="Phosphoserine aminotransferase"/>
    <property type="match status" value="1"/>
</dbReference>
<dbReference type="GO" id="GO:0004648">
    <property type="term" value="F:O-phospho-L-serine:2-oxoglutarate aminotransferase activity"/>
    <property type="evidence" value="ECO:0007669"/>
    <property type="project" value="UniProtKB-UniRule"/>
</dbReference>
<keyword evidence="12" id="KW-0963">Cytoplasm</keyword>
<dbReference type="NCBIfam" id="NF003764">
    <property type="entry name" value="PRK05355.1"/>
    <property type="match status" value="1"/>
</dbReference>
<dbReference type="PIRSF" id="PIRSF000525">
    <property type="entry name" value="SerC"/>
    <property type="match status" value="1"/>
</dbReference>
<evidence type="ECO:0000256" key="13">
    <source>
        <dbReference type="SAM" id="MobiDB-lite"/>
    </source>
</evidence>
<dbReference type="AlphaFoldDB" id="A0AAE3HJD2"/>
<evidence type="ECO:0000256" key="5">
    <source>
        <dbReference type="ARBA" id="ARBA00022605"/>
    </source>
</evidence>
<evidence type="ECO:0000256" key="3">
    <source>
        <dbReference type="ARBA" id="ARBA00006904"/>
    </source>
</evidence>
<feature type="binding site" evidence="12">
    <location>
        <position position="171"/>
    </location>
    <ligand>
        <name>pyridoxal 5'-phosphate</name>
        <dbReference type="ChEBI" id="CHEBI:597326"/>
    </ligand>
</feature>
<dbReference type="EMBL" id="JANUCT010000002">
    <property type="protein sequence ID" value="MCS3902283.1"/>
    <property type="molecule type" value="Genomic_DNA"/>
</dbReference>
<dbReference type="EC" id="2.6.1.52" evidence="12"/>
<dbReference type="FunFam" id="3.40.640.10:FF:000010">
    <property type="entry name" value="Phosphoserine aminotransferase"/>
    <property type="match status" value="1"/>
</dbReference>
<protein>
    <recommendedName>
        <fullName evidence="12">Phosphoserine aminotransferase</fullName>
        <ecNumber evidence="12">2.6.1.52</ecNumber>
    </recommendedName>
    <alternativeName>
        <fullName evidence="12">Phosphohydroxythreonine aminotransferase</fullName>
        <shortName evidence="12">PSAT</shortName>
    </alternativeName>
</protein>
<dbReference type="PANTHER" id="PTHR43247">
    <property type="entry name" value="PHOSPHOSERINE AMINOTRANSFERASE"/>
    <property type="match status" value="1"/>
</dbReference>
<comment type="subunit">
    <text evidence="12">Homodimer.</text>
</comment>
<keyword evidence="6 12" id="KW-0808">Transferase</keyword>
<evidence type="ECO:0000256" key="2">
    <source>
        <dbReference type="ARBA" id="ARBA00005099"/>
    </source>
</evidence>
<evidence type="ECO:0000313" key="16">
    <source>
        <dbReference type="Proteomes" id="UP001204445"/>
    </source>
</evidence>
<evidence type="ECO:0000313" key="15">
    <source>
        <dbReference type="EMBL" id="MCS3902283.1"/>
    </source>
</evidence>
<feature type="binding site" evidence="12">
    <location>
        <position position="191"/>
    </location>
    <ligand>
        <name>pyridoxal 5'-phosphate</name>
        <dbReference type="ChEBI" id="CHEBI:597326"/>
    </ligand>
</feature>
<comment type="function">
    <text evidence="12">Catalyzes the reversible conversion of 3-phosphohydroxypyruvate to phosphoserine and of 3-hydroxy-2-oxo-4-phosphonooxybutanoate to phosphohydroxythreonine.</text>
</comment>
<dbReference type="Proteomes" id="UP001204445">
    <property type="component" value="Unassembled WGS sequence"/>
</dbReference>
<evidence type="ECO:0000256" key="7">
    <source>
        <dbReference type="ARBA" id="ARBA00022898"/>
    </source>
</evidence>
<evidence type="ECO:0000256" key="11">
    <source>
        <dbReference type="ARBA" id="ARBA00049007"/>
    </source>
</evidence>
<evidence type="ECO:0000256" key="4">
    <source>
        <dbReference type="ARBA" id="ARBA00022576"/>
    </source>
</evidence>